<accession>A0ABY3RIZ8</accession>
<dbReference type="PANTHER" id="PTHR32282:SF33">
    <property type="entry name" value="PEPTIDOGLYCAN GLYCOSYLTRANSFERASE"/>
    <property type="match status" value="1"/>
</dbReference>
<gene>
    <name evidence="4" type="ORF">LQG66_11420</name>
</gene>
<comment type="pathway">
    <text evidence="1">Cell wall biogenesis; peptidoglycan biosynthesis.</text>
</comment>
<dbReference type="Pfam" id="PF00912">
    <property type="entry name" value="Transgly"/>
    <property type="match status" value="1"/>
</dbReference>
<dbReference type="Gene3D" id="1.10.3810.10">
    <property type="entry name" value="Biosynthetic peptidoglycan transglycosylase-like"/>
    <property type="match status" value="1"/>
</dbReference>
<dbReference type="EMBL" id="CP088156">
    <property type="protein sequence ID" value="UFZ06867.1"/>
    <property type="molecule type" value="Genomic_DNA"/>
</dbReference>
<dbReference type="InterPro" id="IPR023346">
    <property type="entry name" value="Lysozyme-like_dom_sf"/>
</dbReference>
<evidence type="ECO:0000256" key="2">
    <source>
        <dbReference type="ARBA" id="ARBA00022679"/>
    </source>
</evidence>
<dbReference type="RefSeq" id="WP_231326322.1">
    <property type="nucleotide sequence ID" value="NZ_CP088156.1"/>
</dbReference>
<proteinExistence type="predicted"/>
<name>A0ABY3RIZ8_9BRAD</name>
<dbReference type="InterPro" id="IPR050396">
    <property type="entry name" value="Glycosyltr_51/Transpeptidase"/>
</dbReference>
<dbReference type="InterPro" id="IPR036950">
    <property type="entry name" value="PBP_transglycosylase"/>
</dbReference>
<evidence type="ECO:0000313" key="5">
    <source>
        <dbReference type="Proteomes" id="UP001431010"/>
    </source>
</evidence>
<reference evidence="4" key="1">
    <citation type="journal article" date="2024" name="Antonie Van Leeuwenhoek">
        <title>Bradyrhizobium ontarionense sp. nov., a novel bacterial symbiont isolated from Aeschynomene indica (Indian jointvetch), harbours photosynthesis, nitrogen fixation and nitrous oxide (N2O) reductase genes.</title>
        <authorList>
            <person name="Bromfield E.S.P."/>
            <person name="Cloutier S."/>
        </authorList>
    </citation>
    <scope>NUCLEOTIDE SEQUENCE</scope>
    <source>
        <strain evidence="4">A19</strain>
    </source>
</reference>
<dbReference type="PANTHER" id="PTHR32282">
    <property type="entry name" value="BINDING PROTEIN TRANSPEPTIDASE, PUTATIVE-RELATED"/>
    <property type="match status" value="1"/>
</dbReference>
<evidence type="ECO:0000256" key="1">
    <source>
        <dbReference type="ARBA" id="ARBA00004752"/>
    </source>
</evidence>
<evidence type="ECO:0000313" key="4">
    <source>
        <dbReference type="EMBL" id="UFZ06867.1"/>
    </source>
</evidence>
<organism evidence="4 5">
    <name type="scientific">Bradyrhizobium ontarionense</name>
    <dbReference type="NCBI Taxonomy" id="2898149"/>
    <lineage>
        <taxon>Bacteria</taxon>
        <taxon>Pseudomonadati</taxon>
        <taxon>Pseudomonadota</taxon>
        <taxon>Alphaproteobacteria</taxon>
        <taxon>Hyphomicrobiales</taxon>
        <taxon>Nitrobacteraceae</taxon>
        <taxon>Bradyrhizobium</taxon>
    </lineage>
</organism>
<dbReference type="Proteomes" id="UP001431010">
    <property type="component" value="Chromosome"/>
</dbReference>
<dbReference type="SUPFAM" id="SSF53955">
    <property type="entry name" value="Lysozyme-like"/>
    <property type="match status" value="1"/>
</dbReference>
<keyword evidence="5" id="KW-1185">Reference proteome</keyword>
<evidence type="ECO:0000259" key="3">
    <source>
        <dbReference type="Pfam" id="PF00912"/>
    </source>
</evidence>
<protein>
    <submittedName>
        <fullName evidence="4">Transglycosylase domain-containing protein</fullName>
    </submittedName>
</protein>
<dbReference type="InterPro" id="IPR001264">
    <property type="entry name" value="Glyco_trans_51"/>
</dbReference>
<keyword evidence="2" id="KW-0808">Transferase</keyword>
<sequence length="234" mass="25870">MLSIAVVLRIYAEVYTIWYAEYHLGVPTEAELAARPANGHLCVDEAGTPYVPLADMPLHLRQTAIASNGADFLTRPNLMLPAMLAALVKGDGRRPDSRITFQVTRNCLHVLAPECCRGLDWHVGSLVFMGRLERTLSRERILESYLNDTYLGRGTVGVAAAAGAYFDKSLADLKVEDIAFLIARFRYPPYRRLEHSGRDVIIDRMLSAGFIDQAQAAAAKAAPLPAIDRQPRHP</sequence>
<feature type="domain" description="Glycosyl transferase family 51" evidence="3">
    <location>
        <begin position="48"/>
        <end position="191"/>
    </location>
</feature>